<dbReference type="PANTHER" id="PTHR48040">
    <property type="entry name" value="PLEIOTROPIC DRUG RESISTANCE PROTEIN 1-LIKE ISOFORM X1"/>
    <property type="match status" value="1"/>
</dbReference>
<evidence type="ECO:0000256" key="1">
    <source>
        <dbReference type="ARBA" id="ARBA00004141"/>
    </source>
</evidence>
<dbReference type="OMA" id="MASQDRL"/>
<dbReference type="InterPro" id="IPR013525">
    <property type="entry name" value="ABC2_TM"/>
</dbReference>
<keyword evidence="2 5" id="KW-0812">Transmembrane</keyword>
<dbReference type="GO" id="GO:0016020">
    <property type="term" value="C:membrane"/>
    <property type="evidence" value="ECO:0007669"/>
    <property type="project" value="UniProtKB-SubCell"/>
</dbReference>
<feature type="non-terminal residue" evidence="7">
    <location>
        <position position="417"/>
    </location>
</feature>
<name>A0A1S3Y6Z0_TOBAC</name>
<dbReference type="Gene3D" id="3.40.50.300">
    <property type="entry name" value="P-loop containing nucleotide triphosphate hydrolases"/>
    <property type="match status" value="1"/>
</dbReference>
<protein>
    <submittedName>
        <fullName evidence="7">Pleiotropic drug resistance protein 1-like</fullName>
    </submittedName>
</protein>
<dbReference type="SMR" id="A0A1S3Y6Z0"/>
<dbReference type="AlphaFoldDB" id="A0A1S3Y6Z0"/>
<keyword evidence="3 5" id="KW-1133">Transmembrane helix</keyword>
<evidence type="ECO:0000256" key="4">
    <source>
        <dbReference type="ARBA" id="ARBA00023136"/>
    </source>
</evidence>
<feature type="domain" description="ABC-2 type transporter transmembrane" evidence="6">
    <location>
        <begin position="195"/>
        <end position="409"/>
    </location>
</feature>
<gene>
    <name evidence="7" type="primary">LOC107772854</name>
</gene>
<evidence type="ECO:0000256" key="2">
    <source>
        <dbReference type="ARBA" id="ARBA00022692"/>
    </source>
</evidence>
<reference evidence="7" key="1">
    <citation type="submission" date="2025-08" db="UniProtKB">
        <authorList>
            <consortium name="RefSeq"/>
        </authorList>
    </citation>
    <scope>IDENTIFICATION</scope>
</reference>
<feature type="transmembrane region" description="Helical" evidence="5">
    <location>
        <begin position="329"/>
        <end position="353"/>
    </location>
</feature>
<dbReference type="GO" id="GO:0140359">
    <property type="term" value="F:ABC-type transporter activity"/>
    <property type="evidence" value="ECO:0007669"/>
    <property type="project" value="InterPro"/>
</dbReference>
<comment type="subcellular location">
    <subcellularLocation>
        <location evidence="1">Membrane</location>
        <topology evidence="1">Multi-pass membrane protein</topology>
    </subcellularLocation>
</comment>
<dbReference type="InterPro" id="IPR027417">
    <property type="entry name" value="P-loop_NTPase"/>
</dbReference>
<evidence type="ECO:0000256" key="5">
    <source>
        <dbReference type="SAM" id="Phobius"/>
    </source>
</evidence>
<dbReference type="Pfam" id="PF01061">
    <property type="entry name" value="ABC2_membrane"/>
    <property type="match status" value="1"/>
</dbReference>
<dbReference type="KEGG" id="nta:107772854"/>
<proteinExistence type="predicted"/>
<accession>A0A1S3Y6Z0</accession>
<dbReference type="PANTHER" id="PTHR48040:SF32">
    <property type="entry name" value="PLEIOTROPIC DRUG RESISTANCE PROTEIN 1-LIKE ISOFORM X1"/>
    <property type="match status" value="1"/>
</dbReference>
<dbReference type="SUPFAM" id="SSF52540">
    <property type="entry name" value="P-loop containing nucleoside triphosphate hydrolases"/>
    <property type="match status" value="1"/>
</dbReference>
<evidence type="ECO:0000256" key="3">
    <source>
        <dbReference type="ARBA" id="ARBA00022989"/>
    </source>
</evidence>
<feature type="transmembrane region" description="Helical" evidence="5">
    <location>
        <begin position="391"/>
        <end position="410"/>
    </location>
</feature>
<feature type="transmembrane region" description="Helical" evidence="5">
    <location>
        <begin position="246"/>
        <end position="266"/>
    </location>
</feature>
<dbReference type="RefSeq" id="XP_016447804.1">
    <property type="nucleotide sequence ID" value="XM_016592318.1"/>
</dbReference>
<feature type="transmembrane region" description="Helical" evidence="5">
    <location>
        <begin position="216"/>
        <end position="234"/>
    </location>
</feature>
<feature type="transmembrane region" description="Helical" evidence="5">
    <location>
        <begin position="359"/>
        <end position="379"/>
    </location>
</feature>
<keyword evidence="4 5" id="KW-0472">Membrane</keyword>
<sequence>MELVELTPLRSALVGLPGVDGLSTEQQKRLTIAVELVANPSIIFMDEPTSGLDARAAAIVMRTVRNTVDTGRTVVCTIHQLSIDIFEAFDELFLMKRGGQEIYVGPLGRHSSHLIKYFESMPGVSKIKDGYTPATWMLEVTASAQEMTLEVDFADLYKKSDLYRRNKALINELSVPRPGTKDLHFDSQYSQPFWTQCMACLWKQHWSYWRNPTYTAVRFLFTTFIALVFGSMFWDLGTKVSKSQDLFNAMGSMYAAVIFLGVLNASSVQPIVAVERTVFYRERAAGMYSAIPYAFGQVFIEIPYVSVQAVSYSVIVYAMVGFEWTAAKFFWYLFAMYFTLLYFTFYGMMTIAVTPNQNVGQIAGFFFHAIWNLFSGFIIPRPRMPIWWRWYYWANPTAWTLYGLVVSQFGDLQNKLS</sequence>
<organism evidence="7">
    <name type="scientific">Nicotiana tabacum</name>
    <name type="common">Common tobacco</name>
    <dbReference type="NCBI Taxonomy" id="4097"/>
    <lineage>
        <taxon>Eukaryota</taxon>
        <taxon>Viridiplantae</taxon>
        <taxon>Streptophyta</taxon>
        <taxon>Embryophyta</taxon>
        <taxon>Tracheophyta</taxon>
        <taxon>Spermatophyta</taxon>
        <taxon>Magnoliopsida</taxon>
        <taxon>eudicotyledons</taxon>
        <taxon>Gunneridae</taxon>
        <taxon>Pentapetalae</taxon>
        <taxon>asterids</taxon>
        <taxon>lamiids</taxon>
        <taxon>Solanales</taxon>
        <taxon>Solanaceae</taxon>
        <taxon>Nicotianoideae</taxon>
        <taxon>Nicotianeae</taxon>
        <taxon>Nicotiana</taxon>
    </lineage>
</organism>
<evidence type="ECO:0000259" key="6">
    <source>
        <dbReference type="Pfam" id="PF01061"/>
    </source>
</evidence>
<dbReference type="PaxDb" id="4097-A0A1S3Y6Z0"/>
<evidence type="ECO:0000313" key="7">
    <source>
        <dbReference type="RefSeq" id="XP_016447804.1"/>
    </source>
</evidence>
<dbReference type="OrthoDB" id="1295312at2759"/>
<dbReference type="FunFam" id="3.40.50.300:FF:002615">
    <property type="entry name" value="ABC transporter"/>
    <property type="match status" value="1"/>
</dbReference>